<dbReference type="EC" id="3.6.1.23" evidence="2"/>
<dbReference type="GO" id="GO:0000287">
    <property type="term" value="F:magnesium ion binding"/>
    <property type="evidence" value="ECO:0007669"/>
    <property type="project" value="InterPro"/>
</dbReference>
<dbReference type="InterPro" id="IPR029054">
    <property type="entry name" value="dUTPase-like"/>
</dbReference>
<dbReference type="Gene3D" id="2.70.40.10">
    <property type="match status" value="1"/>
</dbReference>
<dbReference type="AlphaFoldDB" id="A0A3S4ESK6"/>
<dbReference type="NCBIfam" id="NF001862">
    <property type="entry name" value="PRK00601.1"/>
    <property type="match status" value="1"/>
</dbReference>
<dbReference type="EMBL" id="UZWE01000033">
    <property type="protein sequence ID" value="VDS09197.1"/>
    <property type="molecule type" value="Genomic_DNA"/>
</dbReference>
<comment type="catalytic activity">
    <reaction evidence="5">
        <text>dUTP + H2O = dUMP + diphosphate + H(+)</text>
        <dbReference type="Rhea" id="RHEA:10248"/>
        <dbReference type="ChEBI" id="CHEBI:15377"/>
        <dbReference type="ChEBI" id="CHEBI:15378"/>
        <dbReference type="ChEBI" id="CHEBI:33019"/>
        <dbReference type="ChEBI" id="CHEBI:61555"/>
        <dbReference type="ChEBI" id="CHEBI:246422"/>
        <dbReference type="EC" id="3.6.1.23"/>
    </reaction>
</comment>
<dbReference type="PANTHER" id="PTHR11241:SF0">
    <property type="entry name" value="DEOXYURIDINE 5'-TRIPHOSPHATE NUCLEOTIDOHYDROLASE"/>
    <property type="match status" value="1"/>
</dbReference>
<evidence type="ECO:0000256" key="4">
    <source>
        <dbReference type="ARBA" id="ARBA00023080"/>
    </source>
</evidence>
<keyword evidence="3 7" id="KW-0378">Hydrolase</keyword>
<organism evidence="7 8">
    <name type="scientific">Paracoccus haematequi</name>
    <dbReference type="NCBI Taxonomy" id="2491866"/>
    <lineage>
        <taxon>Bacteria</taxon>
        <taxon>Pseudomonadati</taxon>
        <taxon>Pseudomonadota</taxon>
        <taxon>Alphaproteobacteria</taxon>
        <taxon>Rhodobacterales</taxon>
        <taxon>Paracoccaceae</taxon>
        <taxon>Paracoccus</taxon>
    </lineage>
</organism>
<dbReference type="PANTHER" id="PTHR11241">
    <property type="entry name" value="DEOXYURIDINE 5'-TRIPHOSPHATE NUCLEOTIDOHYDROLASE"/>
    <property type="match status" value="1"/>
</dbReference>
<keyword evidence="8" id="KW-1185">Reference proteome</keyword>
<evidence type="ECO:0000259" key="6">
    <source>
        <dbReference type="Pfam" id="PF00692"/>
    </source>
</evidence>
<dbReference type="RefSeq" id="WP_126154853.1">
    <property type="nucleotide sequence ID" value="NZ_UZWE01000033.1"/>
</dbReference>
<proteinExistence type="inferred from homology"/>
<dbReference type="SUPFAM" id="SSF51283">
    <property type="entry name" value="dUTPase-like"/>
    <property type="match status" value="1"/>
</dbReference>
<evidence type="ECO:0000256" key="1">
    <source>
        <dbReference type="ARBA" id="ARBA00006581"/>
    </source>
</evidence>
<accession>A0A3S4ESK6</accession>
<dbReference type="Pfam" id="PF00692">
    <property type="entry name" value="dUTPase"/>
    <property type="match status" value="1"/>
</dbReference>
<name>A0A3S4ESK6_9RHOB</name>
<dbReference type="GO" id="GO:0006226">
    <property type="term" value="P:dUMP biosynthetic process"/>
    <property type="evidence" value="ECO:0007669"/>
    <property type="project" value="InterPro"/>
</dbReference>
<gene>
    <name evidence="7" type="primary">dut</name>
    <name evidence="7" type="ORF">PARHAE_02387</name>
</gene>
<evidence type="ECO:0000313" key="8">
    <source>
        <dbReference type="Proteomes" id="UP000270743"/>
    </source>
</evidence>
<dbReference type="Proteomes" id="UP000270743">
    <property type="component" value="Unassembled WGS sequence"/>
</dbReference>
<dbReference type="InterPro" id="IPR036157">
    <property type="entry name" value="dUTPase-like_sf"/>
</dbReference>
<protein>
    <recommendedName>
        <fullName evidence="2">dUTP diphosphatase</fullName>
        <ecNumber evidence="2">3.6.1.23</ecNumber>
    </recommendedName>
</protein>
<comment type="similarity">
    <text evidence="1">Belongs to the dUTPase family.</text>
</comment>
<evidence type="ECO:0000256" key="5">
    <source>
        <dbReference type="ARBA" id="ARBA00047686"/>
    </source>
</evidence>
<feature type="domain" description="dUTPase-like" evidence="6">
    <location>
        <begin position="12"/>
        <end position="150"/>
    </location>
</feature>
<dbReference type="GO" id="GO:0004170">
    <property type="term" value="F:dUTP diphosphatase activity"/>
    <property type="evidence" value="ECO:0007669"/>
    <property type="project" value="UniProtKB-EC"/>
</dbReference>
<evidence type="ECO:0000256" key="2">
    <source>
        <dbReference type="ARBA" id="ARBA00012379"/>
    </source>
</evidence>
<dbReference type="CDD" id="cd07557">
    <property type="entry name" value="trimeric_dUTPase"/>
    <property type="match status" value="1"/>
</dbReference>
<sequence length="151" mass="15908">MEVRILDPRIRDWGIPDYQTAGSAAVDLFACVDEPLEIAPQAPAVLISAGIALSFGDFSFAGLILPRSGQGHKRGLVLGNSTGLIDPDYTGEILISTWNRNPAGSPPITVQPGERIAQMIFVPVLRPAFTVVDSFSRETARAAGGFGSTGA</sequence>
<keyword evidence="4" id="KW-0546">Nucleotide metabolism</keyword>
<evidence type="ECO:0000256" key="3">
    <source>
        <dbReference type="ARBA" id="ARBA00022801"/>
    </source>
</evidence>
<evidence type="ECO:0000313" key="7">
    <source>
        <dbReference type="EMBL" id="VDS09197.1"/>
    </source>
</evidence>
<dbReference type="InterPro" id="IPR008181">
    <property type="entry name" value="dUTPase"/>
</dbReference>
<dbReference type="NCBIfam" id="TIGR00576">
    <property type="entry name" value="dut"/>
    <property type="match status" value="1"/>
</dbReference>
<dbReference type="OrthoDB" id="9809956at2"/>
<dbReference type="InterPro" id="IPR033704">
    <property type="entry name" value="dUTPase_trimeric"/>
</dbReference>
<reference evidence="7 8" key="1">
    <citation type="submission" date="2018-12" db="EMBL/GenBank/DDBJ databases">
        <authorList>
            <person name="Criscuolo A."/>
        </authorList>
    </citation>
    <scope>NUCLEOTIDE SEQUENCE [LARGE SCALE GENOMIC DNA]</scope>
    <source>
        <strain evidence="7">ACIP1116241</strain>
    </source>
</reference>
<dbReference type="GO" id="GO:0046081">
    <property type="term" value="P:dUTP catabolic process"/>
    <property type="evidence" value="ECO:0007669"/>
    <property type="project" value="InterPro"/>
</dbReference>